<dbReference type="EC" id="2.3.1.39" evidence="4"/>
<dbReference type="InterPro" id="IPR014043">
    <property type="entry name" value="Acyl_transferase_dom"/>
</dbReference>
<protein>
    <recommendedName>
        <fullName evidence="4">Malonyl CoA-acyl carrier protein transacylase</fullName>
        <ecNumber evidence="4">2.3.1.39</ecNumber>
    </recommendedName>
</protein>
<keyword evidence="2 4" id="KW-0012">Acyltransferase</keyword>
<evidence type="ECO:0000256" key="1">
    <source>
        <dbReference type="ARBA" id="ARBA00022679"/>
    </source>
</evidence>
<comment type="catalytic activity">
    <reaction evidence="3 4">
        <text>holo-[ACP] + malonyl-CoA = malonyl-[ACP] + CoA</text>
        <dbReference type="Rhea" id="RHEA:41792"/>
        <dbReference type="Rhea" id="RHEA-COMP:9623"/>
        <dbReference type="Rhea" id="RHEA-COMP:9685"/>
        <dbReference type="ChEBI" id="CHEBI:57287"/>
        <dbReference type="ChEBI" id="CHEBI:57384"/>
        <dbReference type="ChEBI" id="CHEBI:64479"/>
        <dbReference type="ChEBI" id="CHEBI:78449"/>
        <dbReference type="EC" id="2.3.1.39"/>
    </reaction>
</comment>
<reference evidence="7 8" key="1">
    <citation type="submission" date="2020-08" db="EMBL/GenBank/DDBJ databases">
        <title>Genomic Encyclopedia of Type Strains, Phase III (KMG-III): the genomes of soil and plant-associated and newly described type strains.</title>
        <authorList>
            <person name="Whitman W."/>
        </authorList>
    </citation>
    <scope>NUCLEOTIDE SEQUENCE [LARGE SCALE GENOMIC DNA]</scope>
    <source>
        <strain evidence="7 8">CECT 3146</strain>
    </source>
</reference>
<gene>
    <name evidence="7" type="ORF">FHS40_008015</name>
</gene>
<evidence type="ECO:0000313" key="8">
    <source>
        <dbReference type="Proteomes" id="UP000549009"/>
    </source>
</evidence>
<sequence length="300" mass="31504">MGADLAGLEDSVARSYFREADDVLGFPLSRLCFEGTPEELLDTAVTQPAVFVTSLAFGAALRERGLTADVVAGHSLGEYTALVWAGVLDWQSALRLVRTRGELMAGVNTRTPGGMAAVLGLPSARVAELCARTARESGETVEIANYNSGRQTVVSGSGPGVAEFARRAAEAGAERVVPLRTGAPFHCSLMADIEDEFGAHLDAVDFGEPRVPVISNVTAQYVDSGARARELLRRQLAAPVRWQQTVELLAAEEVSALVEVGPGRVLTNLNRVIAPAVPAAAVGTVGRLTKAVDRFAPAAA</sequence>
<dbReference type="Pfam" id="PF00698">
    <property type="entry name" value="Acyl_transf_1"/>
    <property type="match status" value="1"/>
</dbReference>
<dbReference type="GO" id="GO:0005829">
    <property type="term" value="C:cytosol"/>
    <property type="evidence" value="ECO:0007669"/>
    <property type="project" value="TreeGrafter"/>
</dbReference>
<dbReference type="SUPFAM" id="SSF55048">
    <property type="entry name" value="Probable ACP-binding domain of malonyl-CoA ACP transacylase"/>
    <property type="match status" value="1"/>
</dbReference>
<keyword evidence="8" id="KW-1185">Reference proteome</keyword>
<dbReference type="Gene3D" id="3.40.366.10">
    <property type="entry name" value="Malonyl-Coenzyme A Acyl Carrier Protein, domain 2"/>
    <property type="match status" value="1"/>
</dbReference>
<keyword evidence="1 4" id="KW-0808">Transferase</keyword>
<evidence type="ECO:0000256" key="3">
    <source>
        <dbReference type="ARBA" id="ARBA00048462"/>
    </source>
</evidence>
<dbReference type="PANTHER" id="PTHR42681:SF1">
    <property type="entry name" value="MALONYL-COA-ACYL CARRIER PROTEIN TRANSACYLASE, MITOCHONDRIAL"/>
    <property type="match status" value="1"/>
</dbReference>
<dbReference type="InterPro" id="IPR024925">
    <property type="entry name" value="Malonyl_CoA-ACP_transAc"/>
</dbReference>
<evidence type="ECO:0000259" key="6">
    <source>
        <dbReference type="SMART" id="SM00827"/>
    </source>
</evidence>
<dbReference type="GO" id="GO:0004314">
    <property type="term" value="F:[acyl-carrier-protein] S-malonyltransferase activity"/>
    <property type="evidence" value="ECO:0007669"/>
    <property type="project" value="UniProtKB-EC"/>
</dbReference>
<comment type="similarity">
    <text evidence="4">Belongs to the fabD family.</text>
</comment>
<evidence type="ECO:0000256" key="2">
    <source>
        <dbReference type="ARBA" id="ARBA00023315"/>
    </source>
</evidence>
<accession>A0A7W8B1Z7</accession>
<dbReference type="InterPro" id="IPR001227">
    <property type="entry name" value="Ac_transferase_dom_sf"/>
</dbReference>
<evidence type="ECO:0000256" key="5">
    <source>
        <dbReference type="PIRSR" id="PIRSR000446-1"/>
    </source>
</evidence>
<evidence type="ECO:0000256" key="4">
    <source>
        <dbReference type="PIRNR" id="PIRNR000446"/>
    </source>
</evidence>
<dbReference type="InterPro" id="IPR050858">
    <property type="entry name" value="Mal-CoA-ACP_Trans/PKS_FabD"/>
</dbReference>
<dbReference type="EMBL" id="JACHJD010000021">
    <property type="protein sequence ID" value="MBB5108889.1"/>
    <property type="molecule type" value="Genomic_DNA"/>
</dbReference>
<dbReference type="PANTHER" id="PTHR42681">
    <property type="entry name" value="MALONYL-COA-ACYL CARRIER PROTEIN TRANSACYLASE, MITOCHONDRIAL"/>
    <property type="match status" value="1"/>
</dbReference>
<feature type="active site" evidence="5">
    <location>
        <position position="186"/>
    </location>
</feature>
<dbReference type="Gene3D" id="3.30.70.250">
    <property type="entry name" value="Malonyl-CoA ACP transacylase, ACP-binding"/>
    <property type="match status" value="1"/>
</dbReference>
<proteinExistence type="inferred from homology"/>
<dbReference type="GO" id="GO:0006633">
    <property type="term" value="P:fatty acid biosynthetic process"/>
    <property type="evidence" value="ECO:0007669"/>
    <property type="project" value="TreeGrafter"/>
</dbReference>
<dbReference type="Proteomes" id="UP000549009">
    <property type="component" value="Unassembled WGS sequence"/>
</dbReference>
<comment type="caution">
    <text evidence="7">The sequence shown here is derived from an EMBL/GenBank/DDBJ whole genome shotgun (WGS) entry which is preliminary data.</text>
</comment>
<organism evidence="7 8">
    <name type="scientific">Streptomyces spectabilis</name>
    <dbReference type="NCBI Taxonomy" id="68270"/>
    <lineage>
        <taxon>Bacteria</taxon>
        <taxon>Bacillati</taxon>
        <taxon>Actinomycetota</taxon>
        <taxon>Actinomycetes</taxon>
        <taxon>Kitasatosporales</taxon>
        <taxon>Streptomycetaceae</taxon>
        <taxon>Streptomyces</taxon>
    </lineage>
</organism>
<feature type="active site" evidence="5">
    <location>
        <position position="75"/>
    </location>
</feature>
<dbReference type="SUPFAM" id="SSF52151">
    <property type="entry name" value="FabD/lysophospholipase-like"/>
    <property type="match status" value="1"/>
</dbReference>
<dbReference type="PIRSF" id="PIRSF000446">
    <property type="entry name" value="Mct"/>
    <property type="match status" value="1"/>
</dbReference>
<dbReference type="InterPro" id="IPR016036">
    <property type="entry name" value="Malonyl_transacylase_ACP-bd"/>
</dbReference>
<dbReference type="SMART" id="SM00827">
    <property type="entry name" value="PKS_AT"/>
    <property type="match status" value="1"/>
</dbReference>
<name>A0A7W8B1Z7_STRST</name>
<feature type="domain" description="Malonyl-CoA:ACP transacylase (MAT)" evidence="6">
    <location>
        <begin position="1"/>
        <end position="292"/>
    </location>
</feature>
<evidence type="ECO:0000313" key="7">
    <source>
        <dbReference type="EMBL" id="MBB5108889.1"/>
    </source>
</evidence>
<dbReference type="AlphaFoldDB" id="A0A7W8B1Z7"/>
<dbReference type="InterPro" id="IPR016035">
    <property type="entry name" value="Acyl_Trfase/lysoPLipase"/>
</dbReference>